<comment type="similarity">
    <text evidence="1">Belongs to the isochorismatase family.</text>
</comment>
<dbReference type="HOGENOM" id="CLU_068979_8_3_1"/>
<proteinExistence type="inferred from homology"/>
<sequence>MAPRTALLVIDMQVFFESMTTTALPNIITLCRHFSKTSAPIVFTQHGHTKAELTTNPSPNQLVRKWGVSGSIAAGSSDWELIDDLRQFIPKFPPRPVNVGESFPPAEEQKFPKLMAKNTYDGFINTNLTRILEASKIERVIVCGVMTDCCCDTTARSAFNRGYETWLVSDACGSANKKQHDAGLRGFGFAFGEVLTTSEAMERLQG</sequence>
<accession>A0A0D2F014</accession>
<keyword evidence="5" id="KW-1185">Reference proteome</keyword>
<dbReference type="OrthoDB" id="167809at2759"/>
<organism evidence="4 5">
    <name type="scientific">Exophiala xenobiotica</name>
    <dbReference type="NCBI Taxonomy" id="348802"/>
    <lineage>
        <taxon>Eukaryota</taxon>
        <taxon>Fungi</taxon>
        <taxon>Dikarya</taxon>
        <taxon>Ascomycota</taxon>
        <taxon>Pezizomycotina</taxon>
        <taxon>Eurotiomycetes</taxon>
        <taxon>Chaetothyriomycetidae</taxon>
        <taxon>Chaetothyriales</taxon>
        <taxon>Herpotrichiellaceae</taxon>
        <taxon>Exophiala</taxon>
    </lineage>
</organism>
<dbReference type="InterPro" id="IPR036380">
    <property type="entry name" value="Isochorismatase-like_sf"/>
</dbReference>
<evidence type="ECO:0000313" key="5">
    <source>
        <dbReference type="Proteomes" id="UP000054342"/>
    </source>
</evidence>
<dbReference type="EMBL" id="KN847317">
    <property type="protein sequence ID" value="KIW60290.1"/>
    <property type="molecule type" value="Genomic_DNA"/>
</dbReference>
<feature type="domain" description="Isochorismatase-like" evidence="3">
    <location>
        <begin position="114"/>
        <end position="198"/>
    </location>
</feature>
<protein>
    <recommendedName>
        <fullName evidence="3">Isochorismatase-like domain-containing protein</fullName>
    </recommendedName>
</protein>
<dbReference type="Gene3D" id="3.40.50.850">
    <property type="entry name" value="Isochorismatase-like"/>
    <property type="match status" value="1"/>
</dbReference>
<evidence type="ECO:0000259" key="3">
    <source>
        <dbReference type="Pfam" id="PF00857"/>
    </source>
</evidence>
<dbReference type="Proteomes" id="UP000054342">
    <property type="component" value="Unassembled WGS sequence"/>
</dbReference>
<dbReference type="Pfam" id="PF00857">
    <property type="entry name" value="Isochorismatase"/>
    <property type="match status" value="2"/>
</dbReference>
<evidence type="ECO:0000313" key="4">
    <source>
        <dbReference type="EMBL" id="KIW60290.1"/>
    </source>
</evidence>
<name>A0A0D2F014_9EURO</name>
<reference evidence="4 5" key="1">
    <citation type="submission" date="2015-01" db="EMBL/GenBank/DDBJ databases">
        <title>The Genome Sequence of Exophiala xenobiotica CBS118157.</title>
        <authorList>
            <consortium name="The Broad Institute Genomics Platform"/>
            <person name="Cuomo C."/>
            <person name="de Hoog S."/>
            <person name="Gorbushina A."/>
            <person name="Stielow B."/>
            <person name="Teixiera M."/>
            <person name="Abouelleil A."/>
            <person name="Chapman S.B."/>
            <person name="Priest M."/>
            <person name="Young S.K."/>
            <person name="Wortman J."/>
            <person name="Nusbaum C."/>
            <person name="Birren B."/>
        </authorList>
    </citation>
    <scope>NUCLEOTIDE SEQUENCE [LARGE SCALE GENOMIC DNA]</scope>
    <source>
        <strain evidence="4 5">CBS 118157</strain>
    </source>
</reference>
<feature type="domain" description="Isochorismatase-like" evidence="3">
    <location>
        <begin position="5"/>
        <end position="87"/>
    </location>
</feature>
<dbReference type="InterPro" id="IPR000868">
    <property type="entry name" value="Isochorismatase-like_dom"/>
</dbReference>
<dbReference type="GeneID" id="25322428"/>
<dbReference type="PANTHER" id="PTHR43540:SF6">
    <property type="entry name" value="ISOCHORISMATASE-LIKE DOMAIN-CONTAINING PROTEIN"/>
    <property type="match status" value="1"/>
</dbReference>
<gene>
    <name evidence="4" type="ORF">PV05_00520</name>
</gene>
<dbReference type="GO" id="GO:0016787">
    <property type="term" value="F:hydrolase activity"/>
    <property type="evidence" value="ECO:0007669"/>
    <property type="project" value="UniProtKB-KW"/>
</dbReference>
<dbReference type="RefSeq" id="XP_013320874.1">
    <property type="nucleotide sequence ID" value="XM_013465420.1"/>
</dbReference>
<dbReference type="SUPFAM" id="SSF52499">
    <property type="entry name" value="Isochorismatase-like hydrolases"/>
    <property type="match status" value="1"/>
</dbReference>
<dbReference type="AlphaFoldDB" id="A0A0D2F014"/>
<evidence type="ECO:0000256" key="2">
    <source>
        <dbReference type="ARBA" id="ARBA00022801"/>
    </source>
</evidence>
<dbReference type="CDD" id="cd00431">
    <property type="entry name" value="cysteine_hydrolases"/>
    <property type="match status" value="1"/>
</dbReference>
<dbReference type="PANTHER" id="PTHR43540">
    <property type="entry name" value="PEROXYUREIDOACRYLATE/UREIDOACRYLATE AMIDOHYDROLASE-RELATED"/>
    <property type="match status" value="1"/>
</dbReference>
<evidence type="ECO:0000256" key="1">
    <source>
        <dbReference type="ARBA" id="ARBA00006336"/>
    </source>
</evidence>
<keyword evidence="2" id="KW-0378">Hydrolase</keyword>
<dbReference type="InterPro" id="IPR050272">
    <property type="entry name" value="Isochorismatase-like_hydrls"/>
</dbReference>